<dbReference type="VEuPathDB" id="FungiDB:ASPWEDRAFT_491033"/>
<sequence length="140" mass="15926">MPRLAVCKDSDRPRRHKQQKQQRKPWKAWNVQSFSSLEKRAVRGRALIGCGWRRRRVQEHHIYSLLKLIPTELCISLGLICVSCVCFDKVHIPEVTVLSVCPPPSGAAVVVFENNDLGSDHQKVCPVWVSPSINLEVFKS</sequence>
<reference evidence="3" key="1">
    <citation type="journal article" date="2017" name="Genome Biol.">
        <title>Comparative genomics reveals high biological diversity and specific adaptations in the industrially and medically important fungal genus Aspergillus.</title>
        <authorList>
            <person name="de Vries R.P."/>
            <person name="Riley R."/>
            <person name="Wiebenga A."/>
            <person name="Aguilar-Osorio G."/>
            <person name="Amillis S."/>
            <person name="Uchima C.A."/>
            <person name="Anderluh G."/>
            <person name="Asadollahi M."/>
            <person name="Askin M."/>
            <person name="Barry K."/>
            <person name="Battaglia E."/>
            <person name="Bayram O."/>
            <person name="Benocci T."/>
            <person name="Braus-Stromeyer S.A."/>
            <person name="Caldana C."/>
            <person name="Canovas D."/>
            <person name="Cerqueira G.C."/>
            <person name="Chen F."/>
            <person name="Chen W."/>
            <person name="Choi C."/>
            <person name="Clum A."/>
            <person name="Dos Santos R.A."/>
            <person name="Damasio A.R."/>
            <person name="Diallinas G."/>
            <person name="Emri T."/>
            <person name="Fekete E."/>
            <person name="Flipphi M."/>
            <person name="Freyberg S."/>
            <person name="Gallo A."/>
            <person name="Gournas C."/>
            <person name="Habgood R."/>
            <person name="Hainaut M."/>
            <person name="Harispe M.L."/>
            <person name="Henrissat B."/>
            <person name="Hilden K.S."/>
            <person name="Hope R."/>
            <person name="Hossain A."/>
            <person name="Karabika E."/>
            <person name="Karaffa L."/>
            <person name="Karanyi Z."/>
            <person name="Krasevec N."/>
            <person name="Kuo A."/>
            <person name="Kusch H."/>
            <person name="LaButti K."/>
            <person name="Lagendijk E.L."/>
            <person name="Lapidus A."/>
            <person name="Levasseur A."/>
            <person name="Lindquist E."/>
            <person name="Lipzen A."/>
            <person name="Logrieco A.F."/>
            <person name="MacCabe A."/>
            <person name="Maekelae M.R."/>
            <person name="Malavazi I."/>
            <person name="Melin P."/>
            <person name="Meyer V."/>
            <person name="Mielnichuk N."/>
            <person name="Miskei M."/>
            <person name="Molnar A.P."/>
            <person name="Mule G."/>
            <person name="Ngan C.Y."/>
            <person name="Orejas M."/>
            <person name="Orosz E."/>
            <person name="Ouedraogo J.P."/>
            <person name="Overkamp K.M."/>
            <person name="Park H.-S."/>
            <person name="Perrone G."/>
            <person name="Piumi F."/>
            <person name="Punt P.J."/>
            <person name="Ram A.F."/>
            <person name="Ramon A."/>
            <person name="Rauscher S."/>
            <person name="Record E."/>
            <person name="Riano-Pachon D.M."/>
            <person name="Robert V."/>
            <person name="Roehrig J."/>
            <person name="Ruller R."/>
            <person name="Salamov A."/>
            <person name="Salih N.S."/>
            <person name="Samson R.A."/>
            <person name="Sandor E."/>
            <person name="Sanguinetti M."/>
            <person name="Schuetze T."/>
            <person name="Sepcic K."/>
            <person name="Shelest E."/>
            <person name="Sherlock G."/>
            <person name="Sophianopoulou V."/>
            <person name="Squina F.M."/>
            <person name="Sun H."/>
            <person name="Susca A."/>
            <person name="Todd R.B."/>
            <person name="Tsang A."/>
            <person name="Unkles S.E."/>
            <person name="van de Wiele N."/>
            <person name="van Rossen-Uffink D."/>
            <person name="Oliveira J.V."/>
            <person name="Vesth T.C."/>
            <person name="Visser J."/>
            <person name="Yu J.-H."/>
            <person name="Zhou M."/>
            <person name="Andersen M.R."/>
            <person name="Archer D.B."/>
            <person name="Baker S.E."/>
            <person name="Benoit I."/>
            <person name="Brakhage A.A."/>
            <person name="Braus G.H."/>
            <person name="Fischer R."/>
            <person name="Frisvad J.C."/>
            <person name="Goldman G.H."/>
            <person name="Houbraken J."/>
            <person name="Oakley B."/>
            <person name="Pocsi I."/>
            <person name="Scazzocchio C."/>
            <person name="Seiboth B."/>
            <person name="vanKuyk P.A."/>
            <person name="Wortman J."/>
            <person name="Dyer P.S."/>
            <person name="Grigoriev I.V."/>
        </authorList>
    </citation>
    <scope>NUCLEOTIDE SEQUENCE [LARGE SCALE GENOMIC DNA]</scope>
    <source>
        <strain evidence="3">DTO 134E9</strain>
    </source>
</reference>
<accession>A0A1L9RJJ3</accession>
<evidence type="ECO:0000313" key="3">
    <source>
        <dbReference type="Proteomes" id="UP000184383"/>
    </source>
</evidence>
<dbReference type="RefSeq" id="XP_040688761.1">
    <property type="nucleotide sequence ID" value="XM_040837212.1"/>
</dbReference>
<evidence type="ECO:0000313" key="2">
    <source>
        <dbReference type="EMBL" id="OJJ35085.1"/>
    </source>
</evidence>
<dbReference type="EMBL" id="KV878212">
    <property type="protein sequence ID" value="OJJ35085.1"/>
    <property type="molecule type" value="Genomic_DNA"/>
</dbReference>
<feature type="compositionally biased region" description="Basic and acidic residues" evidence="1">
    <location>
        <begin position="1"/>
        <end position="12"/>
    </location>
</feature>
<evidence type="ECO:0000256" key="1">
    <source>
        <dbReference type="SAM" id="MobiDB-lite"/>
    </source>
</evidence>
<proteinExistence type="predicted"/>
<feature type="region of interest" description="Disordered" evidence="1">
    <location>
        <begin position="1"/>
        <end position="24"/>
    </location>
</feature>
<organism evidence="2 3">
    <name type="scientific">Aspergillus wentii DTO 134E9</name>
    <dbReference type="NCBI Taxonomy" id="1073089"/>
    <lineage>
        <taxon>Eukaryota</taxon>
        <taxon>Fungi</taxon>
        <taxon>Dikarya</taxon>
        <taxon>Ascomycota</taxon>
        <taxon>Pezizomycotina</taxon>
        <taxon>Eurotiomycetes</taxon>
        <taxon>Eurotiomycetidae</taxon>
        <taxon>Eurotiales</taxon>
        <taxon>Aspergillaceae</taxon>
        <taxon>Aspergillus</taxon>
        <taxon>Aspergillus subgen. Cremei</taxon>
    </lineage>
</organism>
<gene>
    <name evidence="2" type="ORF">ASPWEDRAFT_491033</name>
</gene>
<name>A0A1L9RJJ3_ASPWE</name>
<protein>
    <submittedName>
        <fullName evidence="2">Uncharacterized protein</fullName>
    </submittedName>
</protein>
<feature type="compositionally biased region" description="Basic residues" evidence="1">
    <location>
        <begin position="13"/>
        <end position="24"/>
    </location>
</feature>
<keyword evidence="3" id="KW-1185">Reference proteome</keyword>
<dbReference type="AlphaFoldDB" id="A0A1L9RJJ3"/>
<dbReference type="GeneID" id="63753060"/>
<dbReference type="Proteomes" id="UP000184383">
    <property type="component" value="Unassembled WGS sequence"/>
</dbReference>